<evidence type="ECO:0000256" key="5">
    <source>
        <dbReference type="ARBA" id="ARBA00022776"/>
    </source>
</evidence>
<evidence type="ECO:0000256" key="7">
    <source>
        <dbReference type="ARBA" id="ARBA00023306"/>
    </source>
</evidence>
<gene>
    <name evidence="11" type="ORF">SEVIR_9G012500v2</name>
</gene>
<protein>
    <recommendedName>
        <fullName evidence="10">Kinetochore protein Nuf2 N-terminal domain-containing protein</fullName>
    </recommendedName>
</protein>
<evidence type="ECO:0000256" key="9">
    <source>
        <dbReference type="SAM" id="Coils"/>
    </source>
</evidence>
<keyword evidence="6 9" id="KW-0175">Coiled coil</keyword>
<dbReference type="Pfam" id="PF03800">
    <property type="entry name" value="Nuf2"/>
    <property type="match status" value="1"/>
</dbReference>
<dbReference type="Proteomes" id="UP000298652">
    <property type="component" value="Chromosome 9"/>
</dbReference>
<feature type="coiled-coil region" evidence="9">
    <location>
        <begin position="336"/>
        <end position="392"/>
    </location>
</feature>
<keyword evidence="7" id="KW-0131">Cell cycle</keyword>
<feature type="coiled-coil region" evidence="9">
    <location>
        <begin position="144"/>
        <end position="199"/>
    </location>
</feature>
<dbReference type="PANTHER" id="PTHR48441">
    <property type="match status" value="1"/>
</dbReference>
<keyword evidence="5" id="KW-0498">Mitosis</keyword>
<evidence type="ECO:0000256" key="1">
    <source>
        <dbReference type="ARBA" id="ARBA00004584"/>
    </source>
</evidence>
<evidence type="ECO:0000313" key="12">
    <source>
        <dbReference type="Proteomes" id="UP000298652"/>
    </source>
</evidence>
<dbReference type="OMA" id="YLKMEAH"/>
<keyword evidence="12" id="KW-1185">Reference proteome</keyword>
<dbReference type="InterPro" id="IPR005549">
    <property type="entry name" value="Kinetochore_Nuf2_N"/>
</dbReference>
<evidence type="ECO:0000256" key="2">
    <source>
        <dbReference type="ARBA" id="ARBA00005498"/>
    </source>
</evidence>
<organism evidence="11 12">
    <name type="scientific">Setaria viridis</name>
    <name type="common">Green bristlegrass</name>
    <name type="synonym">Setaria italica subsp. viridis</name>
    <dbReference type="NCBI Taxonomy" id="4556"/>
    <lineage>
        <taxon>Eukaryota</taxon>
        <taxon>Viridiplantae</taxon>
        <taxon>Streptophyta</taxon>
        <taxon>Embryophyta</taxon>
        <taxon>Tracheophyta</taxon>
        <taxon>Spermatophyta</taxon>
        <taxon>Magnoliopsida</taxon>
        <taxon>Liliopsida</taxon>
        <taxon>Poales</taxon>
        <taxon>Poaceae</taxon>
        <taxon>PACMAD clade</taxon>
        <taxon>Panicoideae</taxon>
        <taxon>Panicodae</taxon>
        <taxon>Paniceae</taxon>
        <taxon>Cenchrinae</taxon>
        <taxon>Setaria</taxon>
    </lineage>
</organism>
<evidence type="ECO:0000256" key="8">
    <source>
        <dbReference type="ARBA" id="ARBA00023328"/>
    </source>
</evidence>
<dbReference type="AlphaFoldDB" id="A0A4U6SQZ7"/>
<keyword evidence="8" id="KW-0137">Centromere</keyword>
<reference evidence="11" key="1">
    <citation type="submission" date="2019-03" db="EMBL/GenBank/DDBJ databases">
        <title>WGS assembly of Setaria viridis.</title>
        <authorList>
            <person name="Huang P."/>
            <person name="Jenkins J."/>
            <person name="Grimwood J."/>
            <person name="Barry K."/>
            <person name="Healey A."/>
            <person name="Mamidi S."/>
            <person name="Sreedasyam A."/>
            <person name="Shu S."/>
            <person name="Feldman M."/>
            <person name="Wu J."/>
            <person name="Yu Y."/>
            <person name="Chen C."/>
            <person name="Johnson J."/>
            <person name="Rokhsar D."/>
            <person name="Baxter I."/>
            <person name="Schmutz J."/>
            <person name="Brutnell T."/>
            <person name="Kellogg E."/>
        </authorList>
    </citation>
    <scope>NUCLEOTIDE SEQUENCE [LARGE SCALE GENOMIC DNA]</scope>
</reference>
<proteinExistence type="inferred from homology"/>
<keyword evidence="4" id="KW-0132">Cell division</keyword>
<evidence type="ECO:0000256" key="6">
    <source>
        <dbReference type="ARBA" id="ARBA00023054"/>
    </source>
</evidence>
<dbReference type="Gene3D" id="1.10.418.60">
    <property type="entry name" value="Ncd80 complex, Nuf2 subunit"/>
    <property type="match status" value="1"/>
</dbReference>
<keyword evidence="3" id="KW-0158">Chromosome</keyword>
<evidence type="ECO:0000313" key="11">
    <source>
        <dbReference type="EMBL" id="TKV90193.1"/>
    </source>
</evidence>
<name>A0A4U6SQZ7_SETVI</name>
<dbReference type="GO" id="GO:0051301">
    <property type="term" value="P:cell division"/>
    <property type="evidence" value="ECO:0007669"/>
    <property type="project" value="UniProtKB-KW"/>
</dbReference>
<dbReference type="Gramene" id="TKV90193">
    <property type="protein sequence ID" value="TKV90193"/>
    <property type="gene ID" value="SEVIR_9G012500v2"/>
</dbReference>
<feature type="domain" description="Kinetochore protein Nuf2 N-terminal" evidence="10">
    <location>
        <begin position="4"/>
        <end position="144"/>
    </location>
</feature>
<sequence>MATNFSFPEMTPAQIAEGLHSYDIAPNPNLRAEDIAKPQPELLPNVFSLFFTNVVGDNPPDEQLGFDELLVLENPEHHLQAMALRRIYRKARDFLDSIYFGGLTLRDFLRPHPRRIIDILSALVNYLHFRQEKLDVLKPISQEYFEREDQLTELRARVAELQKAKTEHTYNEQMEEPVVQQLQAEVNTLRQKIQEYNTHQLALRSRAKAVDEKKEGLLSKISQADFELIKHSQENSKLLSKIVQSPEKTLKTVEEKKGVRDELKTLEKMAMHKVQEKNNTLEMYTKVCDKLSKHLSKISALHETSTAAKASEKDVKAQKAKISDHSLEMKTIRIRAAEWQSKVHETEVRLKAKEKERDQRIEENKQKMTTLKSEVESELKCLADREREIEEKIAKAADLCSQSDSVEVAGRKKREEIYATFEQVCETANMYMDGIDRSRKEVDEASMAIISQIGP</sequence>
<evidence type="ECO:0000259" key="10">
    <source>
        <dbReference type="Pfam" id="PF03800"/>
    </source>
</evidence>
<comment type="subcellular location">
    <subcellularLocation>
        <location evidence="1">Chromosome</location>
        <location evidence="1">Centromere</location>
    </subcellularLocation>
</comment>
<comment type="similarity">
    <text evidence="2">Belongs to the NUF2 family.</text>
</comment>
<dbReference type="GO" id="GO:0031262">
    <property type="term" value="C:Ndc80 complex"/>
    <property type="evidence" value="ECO:0007669"/>
    <property type="project" value="InterPro"/>
</dbReference>
<evidence type="ECO:0000256" key="4">
    <source>
        <dbReference type="ARBA" id="ARBA00022618"/>
    </source>
</evidence>
<dbReference type="EMBL" id="CM016560">
    <property type="protein sequence ID" value="TKV90193.1"/>
    <property type="molecule type" value="Genomic_DNA"/>
</dbReference>
<dbReference type="PANTHER" id="PTHR48441:SF1">
    <property type="entry name" value="NT-3"/>
    <property type="match status" value="1"/>
</dbReference>
<accession>A0A4U6SQZ7</accession>
<dbReference type="InterPro" id="IPR038275">
    <property type="entry name" value="Nuf2_N_sf"/>
</dbReference>
<evidence type="ECO:0000256" key="3">
    <source>
        <dbReference type="ARBA" id="ARBA00022454"/>
    </source>
</evidence>